<organism evidence="2 3">
    <name type="scientific">Stylosanthes scabra</name>
    <dbReference type="NCBI Taxonomy" id="79078"/>
    <lineage>
        <taxon>Eukaryota</taxon>
        <taxon>Viridiplantae</taxon>
        <taxon>Streptophyta</taxon>
        <taxon>Embryophyta</taxon>
        <taxon>Tracheophyta</taxon>
        <taxon>Spermatophyta</taxon>
        <taxon>Magnoliopsida</taxon>
        <taxon>eudicotyledons</taxon>
        <taxon>Gunneridae</taxon>
        <taxon>Pentapetalae</taxon>
        <taxon>rosids</taxon>
        <taxon>fabids</taxon>
        <taxon>Fabales</taxon>
        <taxon>Fabaceae</taxon>
        <taxon>Papilionoideae</taxon>
        <taxon>50 kb inversion clade</taxon>
        <taxon>dalbergioids sensu lato</taxon>
        <taxon>Dalbergieae</taxon>
        <taxon>Pterocarpus clade</taxon>
        <taxon>Stylosanthes</taxon>
    </lineage>
</organism>
<dbReference type="CDD" id="cd23798">
    <property type="entry name" value="UBCc_UBE2I"/>
    <property type="match status" value="1"/>
</dbReference>
<comment type="caution">
    <text evidence="2">The sequence shown here is derived from an EMBL/GenBank/DDBJ whole genome shotgun (WGS) entry which is preliminary data.</text>
</comment>
<gene>
    <name evidence="2" type="ORF">PIB30_003245</name>
</gene>
<evidence type="ECO:0000313" key="2">
    <source>
        <dbReference type="EMBL" id="MED6118499.1"/>
    </source>
</evidence>
<dbReference type="SMART" id="SM00212">
    <property type="entry name" value="UBCc"/>
    <property type="match status" value="1"/>
</dbReference>
<dbReference type="Proteomes" id="UP001341840">
    <property type="component" value="Unassembled WGS sequence"/>
</dbReference>
<dbReference type="InterPro" id="IPR050113">
    <property type="entry name" value="Ub_conjugating_enzyme"/>
</dbReference>
<evidence type="ECO:0000259" key="1">
    <source>
        <dbReference type="PROSITE" id="PS50127"/>
    </source>
</evidence>
<dbReference type="PROSITE" id="PS50127">
    <property type="entry name" value="UBC_2"/>
    <property type="match status" value="1"/>
</dbReference>
<name>A0ABU6R3T2_9FABA</name>
<evidence type="ECO:0000313" key="3">
    <source>
        <dbReference type="Proteomes" id="UP001341840"/>
    </source>
</evidence>
<dbReference type="Gene3D" id="3.10.110.10">
    <property type="entry name" value="Ubiquitin Conjugating Enzyme"/>
    <property type="match status" value="2"/>
</dbReference>
<dbReference type="InterPro" id="IPR016135">
    <property type="entry name" value="UBQ-conjugating_enzyme/RWD"/>
</dbReference>
<keyword evidence="3" id="KW-1185">Reference proteome</keyword>
<sequence>MSGGAAGGRLAEERKLWRKNHPFGFIAKPEAKKDGSVNLMCWKCFIPGKEGTDWEGGLYPITLHFSQDYPIRPPGWKPSITMKQILLGIQDLLNQPNPSDAANFEPNQLFIKDPAEYKRRVQLEAKKYPPTI</sequence>
<feature type="domain" description="UBC core" evidence="1">
    <location>
        <begin position="5"/>
        <end position="132"/>
    </location>
</feature>
<accession>A0ABU6R3T2</accession>
<dbReference type="Pfam" id="PF00179">
    <property type="entry name" value="UQ_con"/>
    <property type="match status" value="2"/>
</dbReference>
<dbReference type="SUPFAM" id="SSF54495">
    <property type="entry name" value="UBC-like"/>
    <property type="match status" value="1"/>
</dbReference>
<dbReference type="InterPro" id="IPR000608">
    <property type="entry name" value="UBC"/>
</dbReference>
<dbReference type="EMBL" id="JASCZI010030214">
    <property type="protein sequence ID" value="MED6118499.1"/>
    <property type="molecule type" value="Genomic_DNA"/>
</dbReference>
<reference evidence="2 3" key="1">
    <citation type="journal article" date="2023" name="Plants (Basel)">
        <title>Bridging the Gap: Combining Genomics and Transcriptomics Approaches to Understand Stylosanthes scabra, an Orphan Legume from the Brazilian Caatinga.</title>
        <authorList>
            <person name="Ferreira-Neto J.R.C."/>
            <person name="da Silva M.D."/>
            <person name="Binneck E."/>
            <person name="de Melo N.F."/>
            <person name="da Silva R.H."/>
            <person name="de Melo A.L.T.M."/>
            <person name="Pandolfi V."/>
            <person name="Bustamante F.O."/>
            <person name="Brasileiro-Vidal A.C."/>
            <person name="Benko-Iseppon A.M."/>
        </authorList>
    </citation>
    <scope>NUCLEOTIDE SEQUENCE [LARGE SCALE GENOMIC DNA]</scope>
    <source>
        <tissue evidence="2">Leaves</tissue>
    </source>
</reference>
<protein>
    <recommendedName>
        <fullName evidence="1">UBC core domain-containing protein</fullName>
    </recommendedName>
</protein>
<dbReference type="PANTHER" id="PTHR24067">
    <property type="entry name" value="UBIQUITIN-CONJUGATING ENZYME E2"/>
    <property type="match status" value="1"/>
</dbReference>
<proteinExistence type="predicted"/>